<dbReference type="SUPFAM" id="SSF53850">
    <property type="entry name" value="Periplasmic binding protein-like II"/>
    <property type="match status" value="1"/>
</dbReference>
<comment type="caution">
    <text evidence="7">The sequence shown here is derived from an EMBL/GenBank/DDBJ whole genome shotgun (WGS) entry which is preliminary data.</text>
</comment>
<comment type="similarity">
    <text evidence="1">Belongs to the bacterial solute-binding protein ModA family.</text>
</comment>
<accession>A0A1Y3M9M6</accession>
<dbReference type="CDD" id="cd13537">
    <property type="entry name" value="PBP2_YvgL_like"/>
    <property type="match status" value="1"/>
</dbReference>
<feature type="signal peptide" evidence="6">
    <location>
        <begin position="1"/>
        <end position="23"/>
    </location>
</feature>
<evidence type="ECO:0000256" key="5">
    <source>
        <dbReference type="PIRSR" id="PIRSR004846-1"/>
    </source>
</evidence>
<dbReference type="GO" id="GO:0015689">
    <property type="term" value="P:molybdate ion transport"/>
    <property type="evidence" value="ECO:0007669"/>
    <property type="project" value="InterPro"/>
</dbReference>
<dbReference type="EMBL" id="MWPX01000027">
    <property type="protein sequence ID" value="OUM47137.1"/>
    <property type="molecule type" value="Genomic_DNA"/>
</dbReference>
<dbReference type="AlphaFoldDB" id="A0A1Y3M9M6"/>
<dbReference type="RefSeq" id="WP_016116985.1">
    <property type="nucleotide sequence ID" value="NZ_CP189809.1"/>
</dbReference>
<feature type="binding site" evidence="5">
    <location>
        <position position="185"/>
    </location>
    <ligand>
        <name>molybdate</name>
        <dbReference type="ChEBI" id="CHEBI:36264"/>
    </ligand>
</feature>
<keyword evidence="4 6" id="KW-0732">Signal</keyword>
<dbReference type="FunFam" id="3.40.190.10:FF:000035">
    <property type="entry name" value="Molybdate ABC transporter substrate-binding protein"/>
    <property type="match status" value="1"/>
</dbReference>
<dbReference type="InterPro" id="IPR050682">
    <property type="entry name" value="ModA/WtpA"/>
</dbReference>
<dbReference type="GO" id="GO:0030973">
    <property type="term" value="F:molybdate ion binding"/>
    <property type="evidence" value="ECO:0007669"/>
    <property type="project" value="TreeGrafter"/>
</dbReference>
<dbReference type="PROSITE" id="PS51257">
    <property type="entry name" value="PROKAR_LIPOPROTEIN"/>
    <property type="match status" value="1"/>
</dbReference>
<proteinExistence type="inferred from homology"/>
<dbReference type="PIRSF" id="PIRSF004846">
    <property type="entry name" value="ModA"/>
    <property type="match status" value="1"/>
</dbReference>
<dbReference type="InterPro" id="IPR005950">
    <property type="entry name" value="ModA"/>
</dbReference>
<dbReference type="PANTHER" id="PTHR30632">
    <property type="entry name" value="MOLYBDATE-BINDING PERIPLASMIC PROTEIN"/>
    <property type="match status" value="1"/>
</dbReference>
<feature type="chain" id="PRO_5039158071" evidence="6">
    <location>
        <begin position="24"/>
        <end position="268"/>
    </location>
</feature>
<dbReference type="GO" id="GO:1901359">
    <property type="term" value="F:tungstate binding"/>
    <property type="evidence" value="ECO:0007669"/>
    <property type="project" value="UniProtKB-ARBA"/>
</dbReference>
<feature type="binding site" evidence="5">
    <location>
        <position position="203"/>
    </location>
    <ligand>
        <name>molybdate</name>
        <dbReference type="ChEBI" id="CHEBI:36264"/>
    </ligand>
</feature>
<sequence length="268" mass="29930">MNRFTLRYIGVFMLSFLLIFSSACTSGEKKEKTTAKEEKTVELTISAAASLQDAFKEIEKQYKQKEPNIKLSFNFGGSGALQQQIEQGAPADIFFSAAEDKFQTLVKKGFINEKEGKNLLGNELVLVVPKESPIKTFQELKEEKVKKLAIGTPESVPAGKYAKASLTHENLWNDLQNKIVFTKDVRQVLTYVETGNVDAGIVYKTDALISDKVKIANAAPTNSHEPIHYPAGVIKESKHKKEATSFYEYLQSKEAQSIFKKYGFTILS</sequence>
<dbReference type="GO" id="GO:0046872">
    <property type="term" value="F:metal ion binding"/>
    <property type="evidence" value="ECO:0007669"/>
    <property type="project" value="UniProtKB-KW"/>
</dbReference>
<feature type="binding site" evidence="5">
    <location>
        <position position="158"/>
    </location>
    <ligand>
        <name>molybdate</name>
        <dbReference type="ChEBI" id="CHEBI:36264"/>
    </ligand>
</feature>
<organism evidence="7 8">
    <name type="scientific">Bacillus pseudomycoides</name>
    <dbReference type="NCBI Taxonomy" id="64104"/>
    <lineage>
        <taxon>Bacteria</taxon>
        <taxon>Bacillati</taxon>
        <taxon>Bacillota</taxon>
        <taxon>Bacilli</taxon>
        <taxon>Bacillales</taxon>
        <taxon>Bacillaceae</taxon>
        <taxon>Bacillus</taxon>
        <taxon>Bacillus cereus group</taxon>
    </lineage>
</organism>
<reference evidence="7 8" key="1">
    <citation type="submission" date="2017-02" db="EMBL/GenBank/DDBJ databases">
        <title>Bacillus pseudomycoides isolate FSL K6-0042.</title>
        <authorList>
            <person name="Kovac J."/>
        </authorList>
    </citation>
    <scope>NUCLEOTIDE SEQUENCE [LARGE SCALE GENOMIC DNA]</scope>
    <source>
        <strain evidence="7 8">FSL K6-0042</strain>
    </source>
</reference>
<gene>
    <name evidence="7" type="ORF">BW425_19695</name>
</gene>
<dbReference type="Proteomes" id="UP000195321">
    <property type="component" value="Unassembled WGS sequence"/>
</dbReference>
<protein>
    <submittedName>
        <fullName evidence="7">Molybdate ABC transporter substrate-binding protein</fullName>
    </submittedName>
</protein>
<keyword evidence="2 5" id="KW-0500">Molybdenum</keyword>
<dbReference type="InterPro" id="IPR041879">
    <property type="entry name" value="YvgL-like_PBP2"/>
</dbReference>
<dbReference type="Gene3D" id="3.40.190.10">
    <property type="entry name" value="Periplasmic binding protein-like II"/>
    <property type="match status" value="2"/>
</dbReference>
<evidence type="ECO:0000256" key="4">
    <source>
        <dbReference type="ARBA" id="ARBA00022729"/>
    </source>
</evidence>
<evidence type="ECO:0000256" key="3">
    <source>
        <dbReference type="ARBA" id="ARBA00022723"/>
    </source>
</evidence>
<dbReference type="NCBIfam" id="TIGR01256">
    <property type="entry name" value="modA"/>
    <property type="match status" value="1"/>
</dbReference>
<evidence type="ECO:0000313" key="8">
    <source>
        <dbReference type="Proteomes" id="UP000195321"/>
    </source>
</evidence>
<feature type="binding site" evidence="5">
    <location>
        <position position="50"/>
    </location>
    <ligand>
        <name>molybdate</name>
        <dbReference type="ChEBI" id="CHEBI:36264"/>
    </ligand>
</feature>
<dbReference type="Pfam" id="PF13531">
    <property type="entry name" value="SBP_bac_11"/>
    <property type="match status" value="1"/>
</dbReference>
<keyword evidence="3 5" id="KW-0479">Metal-binding</keyword>
<evidence type="ECO:0000256" key="6">
    <source>
        <dbReference type="SAM" id="SignalP"/>
    </source>
</evidence>
<dbReference type="PANTHER" id="PTHR30632:SF0">
    <property type="entry name" value="SULFATE-BINDING PROTEIN"/>
    <property type="match status" value="1"/>
</dbReference>
<evidence type="ECO:0000256" key="1">
    <source>
        <dbReference type="ARBA" id="ARBA00009175"/>
    </source>
</evidence>
<feature type="binding site" evidence="5">
    <location>
        <position position="78"/>
    </location>
    <ligand>
        <name>molybdate</name>
        <dbReference type="ChEBI" id="CHEBI:36264"/>
    </ligand>
</feature>
<evidence type="ECO:0000256" key="2">
    <source>
        <dbReference type="ARBA" id="ARBA00022505"/>
    </source>
</evidence>
<name>A0A1Y3M9M6_9BACI</name>
<evidence type="ECO:0000313" key="7">
    <source>
        <dbReference type="EMBL" id="OUM47137.1"/>
    </source>
</evidence>